<protein>
    <submittedName>
        <fullName evidence="1">Uncharacterized protein</fullName>
    </submittedName>
</protein>
<dbReference type="EMBL" id="QZCE01000002">
    <property type="protein sequence ID" value="NEZ64816.1"/>
    <property type="molecule type" value="Genomic_DNA"/>
</dbReference>
<evidence type="ECO:0000313" key="2">
    <source>
        <dbReference type="Proteomes" id="UP000473574"/>
    </source>
</evidence>
<dbReference type="RefSeq" id="WP_163665383.1">
    <property type="nucleotide sequence ID" value="NZ_QZCE01000002.1"/>
</dbReference>
<organism evidence="1 2">
    <name type="scientific">Adonisia turfae CCMR0082</name>
    <dbReference type="NCBI Taxonomy" id="2304604"/>
    <lineage>
        <taxon>Bacteria</taxon>
        <taxon>Bacillati</taxon>
        <taxon>Cyanobacteriota</taxon>
        <taxon>Adonisia</taxon>
        <taxon>Adonisia turfae</taxon>
    </lineage>
</organism>
<dbReference type="AlphaFoldDB" id="A0A6M0S8Z2"/>
<dbReference type="Proteomes" id="UP000473574">
    <property type="component" value="Unassembled WGS sequence"/>
</dbReference>
<gene>
    <name evidence="1" type="ORF">D0962_18830</name>
</gene>
<accession>A0A6M0S8Z2</accession>
<comment type="caution">
    <text evidence="1">The sequence shown here is derived from an EMBL/GenBank/DDBJ whole genome shotgun (WGS) entry which is preliminary data.</text>
</comment>
<sequence length="121" mass="13771">MTLVTTAPDTVPATHENLAEKAELKYSRMPITVAMHDLIRAWSEGLINDDAYIFFALQIERIGKESPEEFDVTQFVEDWLGYGKSDKPKRLKESKVTAYVQKLQQMGAAHVEIKMQLSLDI</sequence>
<name>A0A6M0S8Z2_9CYAN</name>
<evidence type="ECO:0000313" key="1">
    <source>
        <dbReference type="EMBL" id="NEZ64816.1"/>
    </source>
</evidence>
<proteinExistence type="predicted"/>
<reference evidence="1 2" key="1">
    <citation type="journal article" date="2020" name="Microb. Ecol.">
        <title>Ecogenomics of the Marine Benthic Filamentous Cyanobacterium Adonisia.</title>
        <authorList>
            <person name="Walter J.M."/>
            <person name="Coutinho F.H."/>
            <person name="Leomil L."/>
            <person name="Hargreaves P.I."/>
            <person name="Campeao M.E."/>
            <person name="Vieira V.V."/>
            <person name="Silva B.S."/>
            <person name="Fistarol G.O."/>
            <person name="Salomon P.S."/>
            <person name="Sawabe T."/>
            <person name="Mino S."/>
            <person name="Hosokawa M."/>
            <person name="Miyashita H."/>
            <person name="Maruyama F."/>
            <person name="van Verk M.C."/>
            <person name="Dutilh B.E."/>
            <person name="Thompson C.C."/>
            <person name="Thompson F.L."/>
        </authorList>
    </citation>
    <scope>NUCLEOTIDE SEQUENCE [LARGE SCALE GENOMIC DNA]</scope>
    <source>
        <strain evidence="1 2">CCMR0082</strain>
    </source>
</reference>